<dbReference type="Gene3D" id="1.25.40.10">
    <property type="entry name" value="Tetratricopeptide repeat domain"/>
    <property type="match status" value="1"/>
</dbReference>
<gene>
    <name evidence="4" type="ORF">SAMN05421504_10169</name>
</gene>
<protein>
    <submittedName>
        <fullName evidence="4">Regulatory protein, luxR family</fullName>
    </submittedName>
</protein>
<evidence type="ECO:0000259" key="3">
    <source>
        <dbReference type="PROSITE" id="PS50043"/>
    </source>
</evidence>
<dbReference type="PANTHER" id="PTHR16305:SF35">
    <property type="entry name" value="TRANSCRIPTIONAL ACTIVATOR DOMAIN"/>
    <property type="match status" value="1"/>
</dbReference>
<dbReference type="InterPro" id="IPR011990">
    <property type="entry name" value="TPR-like_helical_dom_sf"/>
</dbReference>
<dbReference type="InterPro" id="IPR016032">
    <property type="entry name" value="Sig_transdc_resp-reg_C-effctor"/>
</dbReference>
<feature type="domain" description="HTH luxR-type" evidence="3">
    <location>
        <begin position="804"/>
        <end position="869"/>
    </location>
</feature>
<evidence type="ECO:0000313" key="5">
    <source>
        <dbReference type="Proteomes" id="UP000199515"/>
    </source>
</evidence>
<sequence>MYVTVGTRKSFTRRPRRPTLATVDLAEVTQGRRLHGRDRELDLLAAHLERIGAGEPAVVTLTGAAGTGKTSLLTAAAELAEAQGFLVLSARAAKAERDFAFGVVRQLLERTLPLPLDHDDIQAQLHGWWLWLSAHLAEHFPVLLLVDDAELADPQSTRWLGYAARRLAAGHRIGILLTRSTDTPAGDSPPFHRLPLRGLDRQACELVITDSLGGDLCPAFVETCQVVSAGNPARLTALIRTCLEIRASRLDLAVFGTPRLSEAVHRFLAEEDPALASLARTVAALDDAPIDLDLAAAVAGLTPSSALRAAKRLRELRFLTGARKPAFADRGVRVAIASGLSPAECQAAHAKAARVLRREQAPDRLVAAHLRKTDEIGEAWVTEVLLDAAGTALADGDPHEAVAHLRRVLREPLPPERREAVLFELGAAEVHADPAAAVRTLTRVVENDGEPARRARATELLSDALWLSGRWNEALNVLREAVRFWSVSHPRLAADLEVCVLYQSRHDPQAAVAIPRRLAALGHTSEAGTRRLNAFLAARGSVTGQPVAAVRRLALENGPTGPITGLGELRAFGAVVTALTNIEEYDLALLLCDKVLDDGASGLPLATGLALLNRAEIHYQRGELTSAGADLEAAADKLSLVDIKGELLDGARMRLVAARGDQAEIERLLARKRTTTTYLRACLTLHARGLLHAAAGDHASALADQLDCGRRLAHLGLTEHPQAPWRIAAALAHFELGNHEEALALAESELASARERNLPRRLGVALRVAGTVRDSPALLIEAVEVLGRSQARLELANAQASLKRTEPDQALTERERDVATLARKGWSNPEIAAALVLSRRTVEFHLTNIYRKLDISRRGQLAHKLPAKTG</sequence>
<dbReference type="PROSITE" id="PS50043">
    <property type="entry name" value="HTH_LUXR_2"/>
    <property type="match status" value="1"/>
</dbReference>
<dbReference type="PANTHER" id="PTHR16305">
    <property type="entry name" value="TESTICULAR SOLUBLE ADENYLYL CYCLASE"/>
    <property type="match status" value="1"/>
</dbReference>
<dbReference type="InterPro" id="IPR036388">
    <property type="entry name" value="WH-like_DNA-bd_sf"/>
</dbReference>
<reference evidence="4 5" key="1">
    <citation type="submission" date="2016-10" db="EMBL/GenBank/DDBJ databases">
        <authorList>
            <person name="de Groot N.N."/>
        </authorList>
    </citation>
    <scope>NUCLEOTIDE SEQUENCE [LARGE SCALE GENOMIC DNA]</scope>
    <source>
        <strain evidence="4 5">CPCC 202699</strain>
    </source>
</reference>
<dbReference type="Proteomes" id="UP000199515">
    <property type="component" value="Unassembled WGS sequence"/>
</dbReference>
<dbReference type="InterPro" id="IPR027417">
    <property type="entry name" value="P-loop_NTPase"/>
</dbReference>
<keyword evidence="2" id="KW-0067">ATP-binding</keyword>
<evidence type="ECO:0000313" key="4">
    <source>
        <dbReference type="EMBL" id="SDW25126.1"/>
    </source>
</evidence>
<dbReference type="SMART" id="SM00421">
    <property type="entry name" value="HTH_LUXR"/>
    <property type="match status" value="1"/>
</dbReference>
<dbReference type="EMBL" id="FNON01000001">
    <property type="protein sequence ID" value="SDW25126.1"/>
    <property type="molecule type" value="Genomic_DNA"/>
</dbReference>
<dbReference type="AlphaFoldDB" id="A0A1H2S0B6"/>
<dbReference type="InterPro" id="IPR000792">
    <property type="entry name" value="Tscrpt_reg_LuxR_C"/>
</dbReference>
<dbReference type="Gene3D" id="3.40.50.300">
    <property type="entry name" value="P-loop containing nucleotide triphosphate hydrolases"/>
    <property type="match status" value="1"/>
</dbReference>
<evidence type="ECO:0000256" key="1">
    <source>
        <dbReference type="ARBA" id="ARBA00022741"/>
    </source>
</evidence>
<evidence type="ECO:0000256" key="2">
    <source>
        <dbReference type="ARBA" id="ARBA00022840"/>
    </source>
</evidence>
<dbReference type="GO" id="GO:0005524">
    <property type="term" value="F:ATP binding"/>
    <property type="evidence" value="ECO:0007669"/>
    <property type="project" value="UniProtKB-KW"/>
</dbReference>
<dbReference type="PRINTS" id="PR00038">
    <property type="entry name" value="HTHLUXR"/>
</dbReference>
<dbReference type="GO" id="GO:0005737">
    <property type="term" value="C:cytoplasm"/>
    <property type="evidence" value="ECO:0007669"/>
    <property type="project" value="TreeGrafter"/>
</dbReference>
<dbReference type="Gene3D" id="1.10.10.10">
    <property type="entry name" value="Winged helix-like DNA-binding domain superfamily/Winged helix DNA-binding domain"/>
    <property type="match status" value="1"/>
</dbReference>
<dbReference type="SUPFAM" id="SSF52540">
    <property type="entry name" value="P-loop containing nucleoside triphosphate hydrolases"/>
    <property type="match status" value="1"/>
</dbReference>
<accession>A0A1H2S0B6</accession>
<dbReference type="Pfam" id="PF00196">
    <property type="entry name" value="GerE"/>
    <property type="match status" value="1"/>
</dbReference>
<dbReference type="InterPro" id="IPR041664">
    <property type="entry name" value="AAA_16"/>
</dbReference>
<dbReference type="GO" id="GO:0006355">
    <property type="term" value="P:regulation of DNA-templated transcription"/>
    <property type="evidence" value="ECO:0007669"/>
    <property type="project" value="InterPro"/>
</dbReference>
<dbReference type="GO" id="GO:0004016">
    <property type="term" value="F:adenylate cyclase activity"/>
    <property type="evidence" value="ECO:0007669"/>
    <property type="project" value="TreeGrafter"/>
</dbReference>
<name>A0A1H2S0B6_9PSEU</name>
<dbReference type="GO" id="GO:0003677">
    <property type="term" value="F:DNA binding"/>
    <property type="evidence" value="ECO:0007669"/>
    <property type="project" value="InterPro"/>
</dbReference>
<dbReference type="SUPFAM" id="SSF46894">
    <property type="entry name" value="C-terminal effector domain of the bipartite response regulators"/>
    <property type="match status" value="1"/>
</dbReference>
<dbReference type="CDD" id="cd06170">
    <property type="entry name" value="LuxR_C_like"/>
    <property type="match status" value="1"/>
</dbReference>
<dbReference type="Pfam" id="PF13191">
    <property type="entry name" value="AAA_16"/>
    <property type="match status" value="1"/>
</dbReference>
<dbReference type="SUPFAM" id="SSF48452">
    <property type="entry name" value="TPR-like"/>
    <property type="match status" value="1"/>
</dbReference>
<dbReference type="PROSITE" id="PS00622">
    <property type="entry name" value="HTH_LUXR_1"/>
    <property type="match status" value="1"/>
</dbReference>
<keyword evidence="1" id="KW-0547">Nucleotide-binding</keyword>
<proteinExistence type="predicted"/>
<dbReference type="STRING" id="589385.SAMN05421504_10169"/>
<keyword evidence="5" id="KW-1185">Reference proteome</keyword>
<organism evidence="4 5">
    <name type="scientific">Amycolatopsis xylanica</name>
    <dbReference type="NCBI Taxonomy" id="589385"/>
    <lineage>
        <taxon>Bacteria</taxon>
        <taxon>Bacillati</taxon>
        <taxon>Actinomycetota</taxon>
        <taxon>Actinomycetes</taxon>
        <taxon>Pseudonocardiales</taxon>
        <taxon>Pseudonocardiaceae</taxon>
        <taxon>Amycolatopsis</taxon>
    </lineage>
</organism>